<reference evidence="2" key="1">
    <citation type="submission" date="2017-01" db="EMBL/GenBank/DDBJ databases">
        <title>Genome Analysis of Deinococcus marmoris KOPRI26562.</title>
        <authorList>
            <person name="Kim J.H."/>
            <person name="Oh H.-M."/>
        </authorList>
    </citation>
    <scope>NUCLEOTIDE SEQUENCE [LARGE SCALE GENOMIC DNA]</scope>
    <source>
        <strain evidence="2">PAMC 26633</strain>
    </source>
</reference>
<evidence type="ECO:0000313" key="2">
    <source>
        <dbReference type="Proteomes" id="UP000214720"/>
    </source>
</evidence>
<dbReference type="Proteomes" id="UP000214720">
    <property type="component" value="Unassembled WGS sequence"/>
</dbReference>
<name>A0A226X1S8_CABSO</name>
<sequence>MRFLVQASAIYLDTDARTAYGLVFIIYQKIRISIDLRLDRDARCTALYRKSIEVVPMLVHMPVTVR</sequence>
<protein>
    <submittedName>
        <fullName evidence="1">Uncharacterized protein</fullName>
    </submittedName>
</protein>
<gene>
    <name evidence="1" type="ORF">BSU04_17755</name>
</gene>
<organism evidence="1 2">
    <name type="scientific">Caballeronia sordidicola</name>
    <name type="common">Burkholderia sordidicola</name>
    <dbReference type="NCBI Taxonomy" id="196367"/>
    <lineage>
        <taxon>Bacteria</taxon>
        <taxon>Pseudomonadati</taxon>
        <taxon>Pseudomonadota</taxon>
        <taxon>Betaproteobacteria</taxon>
        <taxon>Burkholderiales</taxon>
        <taxon>Burkholderiaceae</taxon>
        <taxon>Caballeronia</taxon>
    </lineage>
</organism>
<accession>A0A226X1S8</accession>
<comment type="caution">
    <text evidence="1">The sequence shown here is derived from an EMBL/GenBank/DDBJ whole genome shotgun (WGS) entry which is preliminary data.</text>
</comment>
<evidence type="ECO:0000313" key="1">
    <source>
        <dbReference type="EMBL" id="OXC77381.1"/>
    </source>
</evidence>
<dbReference type="EMBL" id="MTHB01000109">
    <property type="protein sequence ID" value="OXC77381.1"/>
    <property type="molecule type" value="Genomic_DNA"/>
</dbReference>
<dbReference type="AlphaFoldDB" id="A0A226X1S8"/>
<proteinExistence type="predicted"/>